<comment type="caution">
    <text evidence="1">The sequence shown here is derived from an EMBL/GenBank/DDBJ whole genome shotgun (WGS) entry which is preliminary data.</text>
</comment>
<reference evidence="2" key="1">
    <citation type="journal article" date="2019" name="Int. J. Syst. Evol. Microbiol.">
        <title>The Global Catalogue of Microorganisms (GCM) 10K type strain sequencing project: providing services to taxonomists for standard genome sequencing and annotation.</title>
        <authorList>
            <consortium name="The Broad Institute Genomics Platform"/>
            <consortium name="The Broad Institute Genome Sequencing Center for Infectious Disease"/>
            <person name="Wu L."/>
            <person name="Ma J."/>
        </authorList>
    </citation>
    <scope>NUCLEOTIDE SEQUENCE [LARGE SCALE GENOMIC DNA]</scope>
    <source>
        <strain evidence="2">KCTC 23984</strain>
    </source>
</reference>
<evidence type="ECO:0000313" key="2">
    <source>
        <dbReference type="Proteomes" id="UP001597641"/>
    </source>
</evidence>
<evidence type="ECO:0000313" key="1">
    <source>
        <dbReference type="EMBL" id="MFD3002429.1"/>
    </source>
</evidence>
<protein>
    <recommendedName>
        <fullName evidence="3">Secreted protein</fullName>
    </recommendedName>
</protein>
<dbReference type="Proteomes" id="UP001597641">
    <property type="component" value="Unassembled WGS sequence"/>
</dbReference>
<accession>A0ABW6BX75</accession>
<keyword evidence="2" id="KW-1185">Reference proteome</keyword>
<dbReference type="EMBL" id="JBHUOX010000016">
    <property type="protein sequence ID" value="MFD3002429.1"/>
    <property type="molecule type" value="Genomic_DNA"/>
</dbReference>
<sequence>MSLSFILCRFCCHWQVIARAPAADAKGEKTETSKTSVLEVHGKQGFLKFQFFVSYSLEATGEHITAADLS</sequence>
<name>A0ABW6BX75_9BACT</name>
<gene>
    <name evidence="1" type="ORF">ACFS7Z_18805</name>
</gene>
<proteinExistence type="predicted"/>
<dbReference type="RefSeq" id="WP_377487859.1">
    <property type="nucleotide sequence ID" value="NZ_JBHUOX010000016.1"/>
</dbReference>
<evidence type="ECO:0008006" key="3">
    <source>
        <dbReference type="Google" id="ProtNLM"/>
    </source>
</evidence>
<organism evidence="1 2">
    <name type="scientific">Pontibacter toksunensis</name>
    <dbReference type="NCBI Taxonomy" id="1332631"/>
    <lineage>
        <taxon>Bacteria</taxon>
        <taxon>Pseudomonadati</taxon>
        <taxon>Bacteroidota</taxon>
        <taxon>Cytophagia</taxon>
        <taxon>Cytophagales</taxon>
        <taxon>Hymenobacteraceae</taxon>
        <taxon>Pontibacter</taxon>
    </lineage>
</organism>